<sequence>MKFLQKNLMYLALVLLTYAMLASSAVMTTEDASASNMTTTAAPKSVIEVAKEIEGLVTYVTKQNKYNSSEKEHE</sequence>
<protein>
    <recommendedName>
        <fullName evidence="4">Secreted protein</fullName>
    </recommendedName>
</protein>
<evidence type="ECO:0000313" key="3">
    <source>
        <dbReference type="Proteomes" id="UP000827092"/>
    </source>
</evidence>
<reference evidence="2 3" key="1">
    <citation type="journal article" date="2022" name="Nat. Ecol. Evol.">
        <title>A masculinizing supergene underlies an exaggerated male reproductive morph in a spider.</title>
        <authorList>
            <person name="Hendrickx F."/>
            <person name="De Corte Z."/>
            <person name="Sonet G."/>
            <person name="Van Belleghem S.M."/>
            <person name="Kostlbacher S."/>
            <person name="Vangestel C."/>
        </authorList>
    </citation>
    <scope>NUCLEOTIDE SEQUENCE [LARGE SCALE GENOMIC DNA]</scope>
    <source>
        <strain evidence="2">W744_W776</strain>
    </source>
</reference>
<feature type="signal peptide" evidence="1">
    <location>
        <begin position="1"/>
        <end position="24"/>
    </location>
</feature>
<keyword evidence="3" id="KW-1185">Reference proteome</keyword>
<dbReference type="EMBL" id="JAFNEN010000115">
    <property type="protein sequence ID" value="KAG8193702.1"/>
    <property type="molecule type" value="Genomic_DNA"/>
</dbReference>
<name>A0AAV6VB50_9ARAC</name>
<dbReference type="AlphaFoldDB" id="A0AAV6VB50"/>
<evidence type="ECO:0000256" key="1">
    <source>
        <dbReference type="SAM" id="SignalP"/>
    </source>
</evidence>
<organism evidence="2 3">
    <name type="scientific">Oedothorax gibbosus</name>
    <dbReference type="NCBI Taxonomy" id="931172"/>
    <lineage>
        <taxon>Eukaryota</taxon>
        <taxon>Metazoa</taxon>
        <taxon>Ecdysozoa</taxon>
        <taxon>Arthropoda</taxon>
        <taxon>Chelicerata</taxon>
        <taxon>Arachnida</taxon>
        <taxon>Araneae</taxon>
        <taxon>Araneomorphae</taxon>
        <taxon>Entelegynae</taxon>
        <taxon>Araneoidea</taxon>
        <taxon>Linyphiidae</taxon>
        <taxon>Erigoninae</taxon>
        <taxon>Oedothorax</taxon>
    </lineage>
</organism>
<proteinExistence type="predicted"/>
<accession>A0AAV6VB50</accession>
<gene>
    <name evidence="2" type="ORF">JTE90_005002</name>
</gene>
<dbReference type="Proteomes" id="UP000827092">
    <property type="component" value="Unassembled WGS sequence"/>
</dbReference>
<evidence type="ECO:0000313" key="2">
    <source>
        <dbReference type="EMBL" id="KAG8193702.1"/>
    </source>
</evidence>
<keyword evidence="1" id="KW-0732">Signal</keyword>
<feature type="chain" id="PRO_5043686597" description="Secreted protein" evidence="1">
    <location>
        <begin position="25"/>
        <end position="74"/>
    </location>
</feature>
<evidence type="ECO:0008006" key="4">
    <source>
        <dbReference type="Google" id="ProtNLM"/>
    </source>
</evidence>
<comment type="caution">
    <text evidence="2">The sequence shown here is derived from an EMBL/GenBank/DDBJ whole genome shotgun (WGS) entry which is preliminary data.</text>
</comment>